<name>A0AB34IK15_PRYPA</name>
<accession>A0AB34IK15</accession>
<keyword evidence="2" id="KW-1185">Reference proteome</keyword>
<protein>
    <submittedName>
        <fullName evidence="1">Uncharacterized protein</fullName>
    </submittedName>
</protein>
<proteinExistence type="predicted"/>
<sequence length="77" mass="8113">MPTASPAAFMRAPTLDCGVPSFGTPSAGMFGRSWKGSQRTSTSCGDSAIALSRLRLPTQHQGHMMSLATETITLERG</sequence>
<dbReference type="Proteomes" id="UP001515480">
    <property type="component" value="Unassembled WGS sequence"/>
</dbReference>
<comment type="caution">
    <text evidence="1">The sequence shown here is derived from an EMBL/GenBank/DDBJ whole genome shotgun (WGS) entry which is preliminary data.</text>
</comment>
<evidence type="ECO:0000313" key="2">
    <source>
        <dbReference type="Proteomes" id="UP001515480"/>
    </source>
</evidence>
<gene>
    <name evidence="1" type="ORF">AB1Y20_013018</name>
</gene>
<evidence type="ECO:0000313" key="1">
    <source>
        <dbReference type="EMBL" id="KAL1500355.1"/>
    </source>
</evidence>
<dbReference type="EMBL" id="JBGBPQ010000023">
    <property type="protein sequence ID" value="KAL1500355.1"/>
    <property type="molecule type" value="Genomic_DNA"/>
</dbReference>
<reference evidence="1 2" key="1">
    <citation type="journal article" date="2024" name="Science">
        <title>Giant polyketide synthase enzymes in the biosynthesis of giant marine polyether toxins.</title>
        <authorList>
            <person name="Fallon T.R."/>
            <person name="Shende V.V."/>
            <person name="Wierzbicki I.H."/>
            <person name="Pendleton A.L."/>
            <person name="Watervoot N.F."/>
            <person name="Auber R.P."/>
            <person name="Gonzalez D.J."/>
            <person name="Wisecaver J.H."/>
            <person name="Moore B.S."/>
        </authorList>
    </citation>
    <scope>NUCLEOTIDE SEQUENCE [LARGE SCALE GENOMIC DNA]</scope>
    <source>
        <strain evidence="1 2">12B1</strain>
    </source>
</reference>
<dbReference type="AlphaFoldDB" id="A0AB34IK15"/>
<organism evidence="1 2">
    <name type="scientific">Prymnesium parvum</name>
    <name type="common">Toxic golden alga</name>
    <dbReference type="NCBI Taxonomy" id="97485"/>
    <lineage>
        <taxon>Eukaryota</taxon>
        <taxon>Haptista</taxon>
        <taxon>Haptophyta</taxon>
        <taxon>Prymnesiophyceae</taxon>
        <taxon>Prymnesiales</taxon>
        <taxon>Prymnesiaceae</taxon>
        <taxon>Prymnesium</taxon>
    </lineage>
</organism>